<dbReference type="GO" id="GO:0070475">
    <property type="term" value="P:rRNA base methylation"/>
    <property type="evidence" value="ECO:0007669"/>
    <property type="project" value="TreeGrafter"/>
</dbReference>
<dbReference type="PANTHER" id="PTHR11265">
    <property type="entry name" value="S-ADENOSYL-METHYLTRANSFERASE MRAW"/>
    <property type="match status" value="1"/>
</dbReference>
<comment type="caution">
    <text evidence="6">The sequence shown here is derived from an EMBL/GenBank/DDBJ whole genome shotgun (WGS) entry which is preliminary data.</text>
</comment>
<gene>
    <name evidence="6" type="ORF">A3J61_01185</name>
</gene>
<sequence length="189" mass="21228">MDSSGDLSGRGFSFMRDEPLLMTMSGGAKLTAREIVNEWGESTIADALYHLADETNAKRIARAICQARKLKSIETTLELVEIIKTVSPKFSKTNPATKTFQALRMLVNEELQNIEEGLDAAWQHLVPGGRILVISFHSIEDRIVKQKFKQFIQMGGAHLINKKPIVPARDEVLKNKRSRSAKLRVIEKL</sequence>
<evidence type="ECO:0000256" key="2">
    <source>
        <dbReference type="ARBA" id="ARBA00022552"/>
    </source>
</evidence>
<evidence type="ECO:0000256" key="1">
    <source>
        <dbReference type="ARBA" id="ARBA00010396"/>
    </source>
</evidence>
<dbReference type="Gene3D" id="3.40.50.150">
    <property type="entry name" value="Vaccinia Virus protein VP39"/>
    <property type="match status" value="1"/>
</dbReference>
<dbReference type="PANTHER" id="PTHR11265:SF0">
    <property type="entry name" value="12S RRNA N4-METHYLCYTIDINE METHYLTRANSFERASE"/>
    <property type="match status" value="1"/>
</dbReference>
<dbReference type="SUPFAM" id="SSF53335">
    <property type="entry name" value="S-adenosyl-L-methionine-dependent methyltransferases"/>
    <property type="match status" value="1"/>
</dbReference>
<dbReference type="EMBL" id="MFUC01000004">
    <property type="protein sequence ID" value="OGI72564.1"/>
    <property type="molecule type" value="Genomic_DNA"/>
</dbReference>
<dbReference type="NCBIfam" id="TIGR00006">
    <property type="entry name" value="16S rRNA (cytosine(1402)-N(4))-methyltransferase RsmH"/>
    <property type="match status" value="1"/>
</dbReference>
<dbReference type="Pfam" id="PF01795">
    <property type="entry name" value="Methyltransf_5"/>
    <property type="match status" value="1"/>
</dbReference>
<dbReference type="GO" id="GO:0071424">
    <property type="term" value="F:rRNA (cytosine-N4-)-methyltransferase activity"/>
    <property type="evidence" value="ECO:0007669"/>
    <property type="project" value="TreeGrafter"/>
</dbReference>
<evidence type="ECO:0000256" key="3">
    <source>
        <dbReference type="ARBA" id="ARBA00022603"/>
    </source>
</evidence>
<evidence type="ECO:0000313" key="6">
    <source>
        <dbReference type="EMBL" id="OGI72564.1"/>
    </source>
</evidence>
<keyword evidence="2" id="KW-0698">rRNA processing</keyword>
<reference evidence="6 7" key="1">
    <citation type="journal article" date="2016" name="Nat. Commun.">
        <title>Thousands of microbial genomes shed light on interconnected biogeochemical processes in an aquifer system.</title>
        <authorList>
            <person name="Anantharaman K."/>
            <person name="Brown C.T."/>
            <person name="Hug L.A."/>
            <person name="Sharon I."/>
            <person name="Castelle C.J."/>
            <person name="Probst A.J."/>
            <person name="Thomas B.C."/>
            <person name="Singh A."/>
            <person name="Wilkins M.J."/>
            <person name="Karaoz U."/>
            <person name="Brodie E.L."/>
            <person name="Williams K.H."/>
            <person name="Hubbard S.S."/>
            <person name="Banfield J.F."/>
        </authorList>
    </citation>
    <scope>NUCLEOTIDE SEQUENCE [LARGE SCALE GENOMIC DNA]</scope>
</reference>
<dbReference type="InterPro" id="IPR023397">
    <property type="entry name" value="SAM-dep_MeTrfase_MraW_recog"/>
</dbReference>
<dbReference type="SUPFAM" id="SSF81799">
    <property type="entry name" value="Putative methyltransferase TM0872, insert domain"/>
    <property type="match status" value="1"/>
</dbReference>
<name>A0A1F6VSI4_9BACT</name>
<evidence type="ECO:0000313" key="7">
    <source>
        <dbReference type="Proteomes" id="UP000179686"/>
    </source>
</evidence>
<dbReference type="AlphaFoldDB" id="A0A1F6VSI4"/>
<dbReference type="InterPro" id="IPR002903">
    <property type="entry name" value="RsmH"/>
</dbReference>
<dbReference type="STRING" id="1801752.A3J61_01185"/>
<keyword evidence="4 6" id="KW-0808">Transferase</keyword>
<evidence type="ECO:0000256" key="5">
    <source>
        <dbReference type="ARBA" id="ARBA00022691"/>
    </source>
</evidence>
<keyword evidence="3 6" id="KW-0489">Methyltransferase</keyword>
<keyword evidence="5" id="KW-0949">S-adenosyl-L-methionine</keyword>
<dbReference type="InterPro" id="IPR029063">
    <property type="entry name" value="SAM-dependent_MTases_sf"/>
</dbReference>
<dbReference type="Proteomes" id="UP000179686">
    <property type="component" value="Unassembled WGS sequence"/>
</dbReference>
<organism evidence="6 7">
    <name type="scientific">Candidatus Nomurabacteria bacterium RIFCSPHIGHO2_02_FULL_38_15</name>
    <dbReference type="NCBI Taxonomy" id="1801752"/>
    <lineage>
        <taxon>Bacteria</taxon>
        <taxon>Candidatus Nomuraibacteriota</taxon>
    </lineage>
</organism>
<comment type="similarity">
    <text evidence="1">Belongs to the methyltransferase superfamily. RsmH family.</text>
</comment>
<accession>A0A1F6VSI4</accession>
<proteinExistence type="inferred from homology"/>
<protein>
    <submittedName>
        <fullName evidence="6">16S rRNA (Cytosine(1402)-N(4))-methyltransferase</fullName>
    </submittedName>
</protein>
<evidence type="ECO:0000256" key="4">
    <source>
        <dbReference type="ARBA" id="ARBA00022679"/>
    </source>
</evidence>